<sequence>MYFHRTKIGSVASFRQQKFLNQNHHLERSISSMKLLHKNCASKLQILIRDNIMDLFENFDEEVNDVLISLTTATFSTLMRPD</sequence>
<dbReference type="EMBL" id="JYDS01000155">
    <property type="protein sequence ID" value="KRZ23050.1"/>
    <property type="molecule type" value="Genomic_DNA"/>
</dbReference>
<dbReference type="Proteomes" id="UP000054805">
    <property type="component" value="Unassembled WGS sequence"/>
</dbReference>
<reference evidence="1 2" key="1">
    <citation type="submission" date="2015-01" db="EMBL/GenBank/DDBJ databases">
        <title>Evolution of Trichinella species and genotypes.</title>
        <authorList>
            <person name="Korhonen P.K."/>
            <person name="Edoardo P."/>
            <person name="Giuseppe L.R."/>
            <person name="Gasser R.B."/>
        </authorList>
    </citation>
    <scope>NUCLEOTIDE SEQUENCE [LARGE SCALE GENOMIC DNA]</scope>
    <source>
        <strain evidence="1">ISS588</strain>
    </source>
</reference>
<gene>
    <name evidence="1" type="ORF">T4B_6000</name>
</gene>
<comment type="caution">
    <text evidence="1">The sequence shown here is derived from an EMBL/GenBank/DDBJ whole genome shotgun (WGS) entry which is preliminary data.</text>
</comment>
<protein>
    <submittedName>
        <fullName evidence="1">Uncharacterized protein</fullName>
    </submittedName>
</protein>
<organism evidence="1 2">
    <name type="scientific">Trichinella pseudospiralis</name>
    <name type="common">Parasitic roundworm</name>
    <dbReference type="NCBI Taxonomy" id="6337"/>
    <lineage>
        <taxon>Eukaryota</taxon>
        <taxon>Metazoa</taxon>
        <taxon>Ecdysozoa</taxon>
        <taxon>Nematoda</taxon>
        <taxon>Enoplea</taxon>
        <taxon>Dorylaimia</taxon>
        <taxon>Trichinellida</taxon>
        <taxon>Trichinellidae</taxon>
        <taxon>Trichinella</taxon>
    </lineage>
</organism>
<evidence type="ECO:0000313" key="2">
    <source>
        <dbReference type="Proteomes" id="UP000054805"/>
    </source>
</evidence>
<name>A0A0V1IJM6_TRIPS</name>
<keyword evidence="2" id="KW-1185">Reference proteome</keyword>
<evidence type="ECO:0000313" key="1">
    <source>
        <dbReference type="EMBL" id="KRZ23050.1"/>
    </source>
</evidence>
<accession>A0A0V1IJM6</accession>
<dbReference type="AlphaFoldDB" id="A0A0V1IJM6"/>
<proteinExistence type="predicted"/>